<dbReference type="OrthoDB" id="9770871at2"/>
<protein>
    <submittedName>
        <fullName evidence="3">Phospholipase C</fullName>
    </submittedName>
</protein>
<dbReference type="PANTHER" id="PTHR31956">
    <property type="entry name" value="NON-SPECIFIC PHOSPHOLIPASE C4-RELATED"/>
    <property type="match status" value="1"/>
</dbReference>
<keyword evidence="1" id="KW-0378">Hydrolase</keyword>
<dbReference type="Pfam" id="PF04185">
    <property type="entry name" value="Phosphoesterase"/>
    <property type="match status" value="1"/>
</dbReference>
<dbReference type="GO" id="GO:0009395">
    <property type="term" value="P:phospholipid catabolic process"/>
    <property type="evidence" value="ECO:0007669"/>
    <property type="project" value="TreeGrafter"/>
</dbReference>
<dbReference type="PANTHER" id="PTHR31956:SF1">
    <property type="entry name" value="NON-SPECIFIC PHOSPHOLIPASE C1"/>
    <property type="match status" value="1"/>
</dbReference>
<evidence type="ECO:0000256" key="2">
    <source>
        <dbReference type="SAM" id="SignalP"/>
    </source>
</evidence>
<reference evidence="3 4" key="1">
    <citation type="submission" date="2018-06" db="EMBL/GenBank/DDBJ databases">
        <title>Genomic Encyclopedia of Type Strains, Phase IV (KMG-IV): sequencing the most valuable type-strain genomes for metagenomic binning, comparative biology and taxonomic classification.</title>
        <authorList>
            <person name="Goeker M."/>
        </authorList>
    </citation>
    <scope>NUCLEOTIDE SEQUENCE [LARGE SCALE GENOMIC DNA]</scope>
    <source>
        <strain evidence="3 4">DSM 24875</strain>
    </source>
</reference>
<feature type="chain" id="PRO_5016958303" evidence="2">
    <location>
        <begin position="24"/>
        <end position="700"/>
    </location>
</feature>
<accession>A0A366FHF9</accession>
<sequence length="700" mass="75579">MKSILLFASAGVGLASLVAPALGAGRPLVTTQPDPQADVAPYFVPDSDPRWSNPDWSADDIAALRKAIKYVFVIYNENRSFDHEYGTLPGVDGLYSDGKAPRSAADTPGFTQTYRDTVTGQTVTVQPFLVGPEQNASFKDSTDHSHKGLAAKLDVQDGVAKMDKFAEVEWRKYARSGSDKGEKMGTQFARLAMAHIDCDTIPFFWRWATRFTIFDNNFATEDTPSTPNAVAILSGQAGETQWVKHPSLTNAPADTGFTGAIGGTINGKTYSGEATTQGPPLVNDPQPWWGSAFDATPIGRQPTAPREDWDPGNTASNLTFASLPLTMMGGWINLFTQWDRNPAFDLPDVQKDIPAVAALGKTPVGWRWYQNGYDLEPTDTGLVVSHMGYVSHHNGAQYFGYIANNPVEAINLRGEGDFFADLARGDLPAEGGVFYVRGGYYNLDYPKQTAVIQNPNYPDPKGLTPDERAKIAKAKSGDDDHPGYSDSMLTEAMAARVINAIASNDSLWKQSAIIIAYDESDGLYDHVPPRILSYGPDGLPLARGVRIPLLLISPYARAHAVSHAEGDHNAIIETVNALFGLPALSSLPDEKEALAEGDSPRFNAFAPKGFEQKYLGPRDTPTAETDSLLSGFDKARVTGALPPLPASLALIPRDVVETFPHYGGKGCAAIGVTPENVRQAIPNVMPEGFNSLPATLPDYN</sequence>
<proteinExistence type="predicted"/>
<gene>
    <name evidence="3" type="ORF">DFR50_110137</name>
</gene>
<organism evidence="3 4">
    <name type="scientific">Roseiarcus fermentans</name>
    <dbReference type="NCBI Taxonomy" id="1473586"/>
    <lineage>
        <taxon>Bacteria</taxon>
        <taxon>Pseudomonadati</taxon>
        <taxon>Pseudomonadota</taxon>
        <taxon>Alphaproteobacteria</taxon>
        <taxon>Hyphomicrobiales</taxon>
        <taxon>Roseiarcaceae</taxon>
        <taxon>Roseiarcus</taxon>
    </lineage>
</organism>
<dbReference type="InterPro" id="IPR017850">
    <property type="entry name" value="Alkaline_phosphatase_core_sf"/>
</dbReference>
<dbReference type="EMBL" id="QNRK01000010">
    <property type="protein sequence ID" value="RBP14112.1"/>
    <property type="molecule type" value="Genomic_DNA"/>
</dbReference>
<dbReference type="Proteomes" id="UP000253529">
    <property type="component" value="Unassembled WGS sequence"/>
</dbReference>
<dbReference type="AlphaFoldDB" id="A0A366FHF9"/>
<evidence type="ECO:0000256" key="1">
    <source>
        <dbReference type="ARBA" id="ARBA00022801"/>
    </source>
</evidence>
<comment type="caution">
    <text evidence="3">The sequence shown here is derived from an EMBL/GenBank/DDBJ whole genome shotgun (WGS) entry which is preliminary data.</text>
</comment>
<feature type="signal peptide" evidence="2">
    <location>
        <begin position="1"/>
        <end position="23"/>
    </location>
</feature>
<name>A0A366FHF9_9HYPH</name>
<dbReference type="GO" id="GO:0042578">
    <property type="term" value="F:phosphoric ester hydrolase activity"/>
    <property type="evidence" value="ECO:0007669"/>
    <property type="project" value="UniProtKB-ARBA"/>
</dbReference>
<keyword evidence="4" id="KW-1185">Reference proteome</keyword>
<keyword evidence="2" id="KW-0732">Signal</keyword>
<evidence type="ECO:0000313" key="3">
    <source>
        <dbReference type="EMBL" id="RBP14112.1"/>
    </source>
</evidence>
<evidence type="ECO:0000313" key="4">
    <source>
        <dbReference type="Proteomes" id="UP000253529"/>
    </source>
</evidence>
<dbReference type="RefSeq" id="WP_113889246.1">
    <property type="nucleotide sequence ID" value="NZ_QNRK01000010.1"/>
</dbReference>
<dbReference type="InterPro" id="IPR007312">
    <property type="entry name" value="Phosphoesterase"/>
</dbReference>
<dbReference type="Gene3D" id="3.40.720.10">
    <property type="entry name" value="Alkaline Phosphatase, subunit A"/>
    <property type="match status" value="2"/>
</dbReference>